<dbReference type="InterPro" id="IPR045351">
    <property type="entry name" value="DUF6531"/>
</dbReference>
<dbReference type="InterPro" id="IPR031325">
    <property type="entry name" value="RHS_repeat"/>
</dbReference>
<accession>A0A4R6KGC4</accession>
<proteinExistence type="predicted"/>
<evidence type="ECO:0000256" key="2">
    <source>
        <dbReference type="SAM" id="SignalP"/>
    </source>
</evidence>
<dbReference type="Proteomes" id="UP000295388">
    <property type="component" value="Unassembled WGS sequence"/>
</dbReference>
<evidence type="ECO:0000313" key="4">
    <source>
        <dbReference type="EMBL" id="TDO48499.1"/>
    </source>
</evidence>
<feature type="chain" id="PRO_5020206820" evidence="2">
    <location>
        <begin position="41"/>
        <end position="2218"/>
    </location>
</feature>
<dbReference type="NCBIfam" id="TIGR03696">
    <property type="entry name" value="Rhs_assc_core"/>
    <property type="match status" value="1"/>
</dbReference>
<evidence type="ECO:0000256" key="1">
    <source>
        <dbReference type="SAM" id="MobiDB-lite"/>
    </source>
</evidence>
<feature type="region of interest" description="Disordered" evidence="1">
    <location>
        <begin position="72"/>
        <end position="96"/>
    </location>
</feature>
<evidence type="ECO:0000313" key="5">
    <source>
        <dbReference type="Proteomes" id="UP000295388"/>
    </source>
</evidence>
<dbReference type="InterPro" id="IPR006530">
    <property type="entry name" value="YD"/>
</dbReference>
<feature type="compositionally biased region" description="Polar residues" evidence="1">
    <location>
        <begin position="80"/>
        <end position="95"/>
    </location>
</feature>
<evidence type="ECO:0000259" key="3">
    <source>
        <dbReference type="Pfam" id="PF20148"/>
    </source>
</evidence>
<dbReference type="EMBL" id="SNWQ01000007">
    <property type="protein sequence ID" value="TDO48499.1"/>
    <property type="molecule type" value="Genomic_DNA"/>
</dbReference>
<feature type="domain" description="DUF6531" evidence="3">
    <location>
        <begin position="857"/>
        <end position="940"/>
    </location>
</feature>
<keyword evidence="2" id="KW-0732">Signal</keyword>
<dbReference type="InterPro" id="IPR022385">
    <property type="entry name" value="Rhs_assc_core"/>
</dbReference>
<comment type="caution">
    <text evidence="4">The sequence shown here is derived from an EMBL/GenBank/DDBJ whole genome shotgun (WGS) entry which is preliminary data.</text>
</comment>
<feature type="signal peptide" evidence="2">
    <location>
        <begin position="1"/>
        <end position="40"/>
    </location>
</feature>
<name>A0A4R6KGC4_9ACTN</name>
<protein>
    <submittedName>
        <fullName evidence="4">RHS repeat-associated protein</fullName>
    </submittedName>
</protein>
<reference evidence="4 5" key="1">
    <citation type="submission" date="2019-03" db="EMBL/GenBank/DDBJ databases">
        <title>Genomic Encyclopedia of Type Strains, Phase III (KMG-III): the genomes of soil and plant-associated and newly described type strains.</title>
        <authorList>
            <person name="Whitman W."/>
        </authorList>
    </citation>
    <scope>NUCLEOTIDE SEQUENCE [LARGE SCALE GENOMIC DNA]</scope>
    <source>
        <strain evidence="4 5">VKM Ac-2527</strain>
    </source>
</reference>
<dbReference type="Pfam" id="PF20148">
    <property type="entry name" value="DUF6531"/>
    <property type="match status" value="1"/>
</dbReference>
<dbReference type="Gene3D" id="2.180.10.10">
    <property type="entry name" value="RHS repeat-associated core"/>
    <property type="match status" value="1"/>
</dbReference>
<sequence>MFVLDRSQRARIQKFPRIVAAVVSLALVATALEARQPAVAALADDPKQAVATVVSRPDVVSAAVTARAQGTRVEVESMRTETSSTWSNPDGTMTTDAHAAPIRFKGTTGAWRDIDLTLQQGIDGTVAPRGHQYDLKLGKRNSATGQVFASADSGAGREVEWLAPWKLPEPTLDGTKATYADVQPGVDLVLDARRNGFENDFIVKQRPAVAPVWRIPLRTKGLTPRQLGDGTIEFVDAKNVVQSRIPVGYMWDSAPNGQQNRVTVKVTVEQVSAGRATLVIEPGEWLMDSSRIFPITVDPTYVTGTTKAVFDTWIRSGVTTDQSASTDLQVGYDGSFWARSFLNFTTATFAGKDIISANLSLWQHSSLSCTPTSMTVRGAEAATTAARWTDQPAMGSSYGSVSSAKGYSASCPGGRITVPMTGLAQAWSTATYPTGGMALVATNEQDATTYKKFYSTVAIADPYITMTWNRAPAVPAIPTFVSAVAYAPPSGSSALYSPYLNPWVSTKASDADGNTVKYVFEFHTSPEGPGSLKATCTSATYASGSTAGCQPSVNLPEDTAIFVKAKANDGHKDSAWSGWSPVRVGSLQPTGPVISCPSPYVINSWQDNEPTSDVVCTVTATGTGFNAPGYLRLTVDGKPVATNFIGGAAGQVKITPSSDPALAKTTVTFRKDTPGLHRITAQAESPAGRLSGSASHSFGWGGSGITSPTADPRVTSTDTIKIEASGPPKGQSALPTARVRWRVSGYGGSAYDTVGWNEDGTELPVTDNGTAGVSVSTSWNTKNAVTDAHLDSDPSTPQVEPTTLNDRVPALLDIQVCFTYASSTQCSWSQNPGTTVQRVPHAFGNGFPTAEAGPGQVALWTGEFNTDTTDISVPGYTGSLSISRSHATYAGPANTVNGVFGPGWVAHFDGADAGAAGLEVVDSTRVDGTIALVDGDGSALVYESPTGQRRTTAAYTAGTWVPTDEETELDGSRLTVTGAGVSTTISYIEDDGTVTTWTPAAAPAATSDTLFRAAGVAEPGVASKTTYSYDGSGRITRILAPAPPGVTCPADGTLNPGCRALRFVYATINSQVRLNEAWLDIYNPDKTGGAGMDSIKVASYTYEQTGEIRLTKVTDPRSNLSTEYGYNAANHLTSVKPAGQVPFQLNYVSVDQREKLDTVKRDRPAGDPAGGTATLAKFVYAPDVPLSGTGLPDLSATSVARWNQKTAPTNGFAVFGPDHELTGIPGSGDWQYADLQYTDASGYTVNTANYGAGDWQYTATDYNDQGNTVRELDERALRLVIDNQLPSGATVDQLASLTIYNNDVLGADQITVVTPAGTLVTDTYGPARFAALKDGSVKWVRTHTHTTFDENAPNAGINPDTTLPYRLATKETSWAQDPGTGADLEMTAQSLTNYGPPVDGDADGWALSQAGKTATDVNLNGVIDTATDIIKLTRYDAEGRAVETRQPESNGSDAGTTKTVYYTAAANTPVACGGKPEWAGLVCQTGPAASPSGGTGTLPTTTTSGFTYMLAPKTVVETSGAVTRTNTTTYLLDGRAASTKTTVTGLAGSTPNTEKVTTYDPATGQPTVVTAKNADGSTAGTITTGYDTWGRPTTYQPSGEQVTTTVYDAAGRTATVTDANGSTTYTYDATDAAGKAERRGLATKVEVTTAGSTWTSTGAYDADGSMTVQKLPGGITQYNDLDNAGEPVGLRYTGQVTTTNEDGSTTVDPNGGWLSWSIDNDVTGRVAREWTPDGAAFTGPTADAPGDAVPYDRAYSYDNAGRLVTVKDRTASATGVDITDPTAATCVTRTYGFDRNDNRLTKATATSGTDGACTTTGAATIARAFDTADRPVTGANGVGNYVYDALGRTTTLPASDAPKPTDGDISLGYYDNDLARIITQADTTTAFTLDALDRRSVQTVSTSSTSVQVVRHYSDTSDNPTWVTDGTTTQRYTELVGADLALTVDQAGHGDLTIANNHGDTVTTVSLTPNTPATAIASWNGYDEYGQPNSTNSTSTGVLNYGWLGSKQRATTDSGLILMGSRLYNQATGLFTTVDPVDGGGANAYAYPTDPINQSDVTGQSWWRKALKGAAIVGGIAGAIACGASVVCGIAVGAAAAAGAYAASRAGTKSWSWSGFGRATAFGALSGAAWGGAARKAAWRFQGGSRLTRGWGVRFSKGGARGTDFLRHGSRRFGLHSHRIKGYSRWKIVHWHRRAKGGIARHRPWQQSKTDRRWRDRL</sequence>
<keyword evidence="5" id="KW-1185">Reference proteome</keyword>
<organism evidence="4 5">
    <name type="scientific">Kribbella caucasensis</name>
    <dbReference type="NCBI Taxonomy" id="2512215"/>
    <lineage>
        <taxon>Bacteria</taxon>
        <taxon>Bacillati</taxon>
        <taxon>Actinomycetota</taxon>
        <taxon>Actinomycetes</taxon>
        <taxon>Propionibacteriales</taxon>
        <taxon>Kribbellaceae</taxon>
        <taxon>Kribbella</taxon>
    </lineage>
</organism>
<dbReference type="Pfam" id="PF05593">
    <property type="entry name" value="RHS_repeat"/>
    <property type="match status" value="1"/>
</dbReference>
<gene>
    <name evidence="4" type="ORF">EV643_107128</name>
</gene>
<dbReference type="NCBIfam" id="TIGR01643">
    <property type="entry name" value="YD_repeat_2x"/>
    <property type="match status" value="1"/>
</dbReference>
<dbReference type="RefSeq" id="WP_305000402.1">
    <property type="nucleotide sequence ID" value="NZ_SNWQ01000007.1"/>
</dbReference>